<dbReference type="SUPFAM" id="SSF56655">
    <property type="entry name" value="Carbohydrate phosphatase"/>
    <property type="match status" value="1"/>
</dbReference>
<name>A0A1C3HE02_SERMA</name>
<sequence>MTSLSPRDIEARYRFAREIARAAADLAFSFYQRRQTLAVDFKQGLQDVVSEADRRVETLIRRMISRRFPQDGFLGEESGSTGENAACVWVVDPIDGTACFLNGLHTWCIAIGVVIDGEPTIGVVYDPNHREMFRACRGHGAFLNGEPIGVHAGCSVADGVMGVGISPRASAAEFSGFLCRLLQAGGMFVRSGSGALMTAQVAAGRLLGYYEPHMNAWDSLPGWVLTREAGGVANDFMHNDGLRRGNPLLLANAALYPQLAELIQMPGLIGSTCPIARVMAG</sequence>
<accession>A0A1C3HE02</accession>
<evidence type="ECO:0000256" key="5">
    <source>
        <dbReference type="ARBA" id="ARBA00022723"/>
    </source>
</evidence>
<evidence type="ECO:0000256" key="3">
    <source>
        <dbReference type="ARBA" id="ARBA00009759"/>
    </source>
</evidence>
<keyword evidence="6 12" id="KW-0378">Hydrolase</keyword>
<keyword evidence="7" id="KW-0805">Transcription regulation</keyword>
<evidence type="ECO:0000256" key="8">
    <source>
        <dbReference type="ARBA" id="ARBA00022842"/>
    </source>
</evidence>
<dbReference type="PANTHER" id="PTHR20854">
    <property type="entry name" value="INOSITOL MONOPHOSPHATASE"/>
    <property type="match status" value="1"/>
</dbReference>
<evidence type="ECO:0000256" key="7">
    <source>
        <dbReference type="ARBA" id="ARBA00022814"/>
    </source>
</evidence>
<evidence type="ECO:0000256" key="10">
    <source>
        <dbReference type="ARBA" id="ARBA00030730"/>
    </source>
</evidence>
<dbReference type="AlphaFoldDB" id="A0A1C3HE02"/>
<keyword evidence="7" id="KW-0804">Transcription</keyword>
<comment type="similarity">
    <text evidence="3">Belongs to the inositol monophosphatase superfamily.</text>
</comment>
<evidence type="ECO:0000256" key="4">
    <source>
        <dbReference type="ARBA" id="ARBA00013106"/>
    </source>
</evidence>
<feature type="binding site" evidence="11">
    <location>
        <position position="94"/>
    </location>
    <ligand>
        <name>Mg(2+)</name>
        <dbReference type="ChEBI" id="CHEBI:18420"/>
        <label>1</label>
        <note>catalytic</note>
    </ligand>
</feature>
<dbReference type="PRINTS" id="PR00377">
    <property type="entry name" value="IMPHPHTASES"/>
</dbReference>
<keyword evidence="5 11" id="KW-0479">Metal-binding</keyword>
<organism evidence="12">
    <name type="scientific">Serratia marcescens</name>
    <dbReference type="NCBI Taxonomy" id="615"/>
    <lineage>
        <taxon>Bacteria</taxon>
        <taxon>Pseudomonadati</taxon>
        <taxon>Pseudomonadota</taxon>
        <taxon>Gammaproteobacteria</taxon>
        <taxon>Enterobacterales</taxon>
        <taxon>Yersiniaceae</taxon>
        <taxon>Serratia</taxon>
    </lineage>
</organism>
<evidence type="ECO:0000256" key="1">
    <source>
        <dbReference type="ARBA" id="ARBA00001033"/>
    </source>
</evidence>
<dbReference type="EMBL" id="LT575490">
    <property type="protein sequence ID" value="SAY43252.1"/>
    <property type="molecule type" value="Genomic_DNA"/>
</dbReference>
<feature type="binding site" evidence="11">
    <location>
        <position position="92"/>
    </location>
    <ligand>
        <name>Mg(2+)</name>
        <dbReference type="ChEBI" id="CHEBI:18420"/>
        <label>1</label>
        <note>catalytic</note>
    </ligand>
</feature>
<evidence type="ECO:0000256" key="6">
    <source>
        <dbReference type="ARBA" id="ARBA00022801"/>
    </source>
</evidence>
<gene>
    <name evidence="12" type="primary">suhB_1</name>
    <name evidence="12" type="ORF">PWN146_01943</name>
</gene>
<protein>
    <recommendedName>
        <fullName evidence="9">Nus factor SuhB</fullName>
        <ecNumber evidence="4">3.1.3.25</ecNumber>
    </recommendedName>
    <alternativeName>
        <fullName evidence="10">Inositol-1-monophosphatase</fullName>
    </alternativeName>
</protein>
<evidence type="ECO:0000256" key="11">
    <source>
        <dbReference type="PIRSR" id="PIRSR600760-2"/>
    </source>
</evidence>
<feature type="binding site" evidence="11">
    <location>
        <position position="95"/>
    </location>
    <ligand>
        <name>Mg(2+)</name>
        <dbReference type="ChEBI" id="CHEBI:18420"/>
        <label>1</label>
        <note>catalytic</note>
    </ligand>
</feature>
<dbReference type="GO" id="GO:0008934">
    <property type="term" value="F:inositol monophosphate 1-phosphatase activity"/>
    <property type="evidence" value="ECO:0007669"/>
    <property type="project" value="TreeGrafter"/>
</dbReference>
<proteinExistence type="inferred from homology"/>
<dbReference type="Gene3D" id="3.40.190.80">
    <property type="match status" value="1"/>
</dbReference>
<comment type="catalytic activity">
    <reaction evidence="1">
        <text>a myo-inositol phosphate + H2O = myo-inositol + phosphate</text>
        <dbReference type="Rhea" id="RHEA:24056"/>
        <dbReference type="ChEBI" id="CHEBI:15377"/>
        <dbReference type="ChEBI" id="CHEBI:17268"/>
        <dbReference type="ChEBI" id="CHEBI:43474"/>
        <dbReference type="ChEBI" id="CHEBI:84139"/>
        <dbReference type="EC" id="3.1.3.25"/>
    </reaction>
</comment>
<feature type="binding site" evidence="11">
    <location>
        <position position="218"/>
    </location>
    <ligand>
        <name>Mg(2+)</name>
        <dbReference type="ChEBI" id="CHEBI:18420"/>
        <label>1</label>
        <note>catalytic</note>
    </ligand>
</feature>
<dbReference type="InterPro" id="IPR020583">
    <property type="entry name" value="Inositol_monoP_metal-BS"/>
</dbReference>
<evidence type="ECO:0000313" key="12">
    <source>
        <dbReference type="EMBL" id="SAY43252.1"/>
    </source>
</evidence>
<evidence type="ECO:0000256" key="2">
    <source>
        <dbReference type="ARBA" id="ARBA00001946"/>
    </source>
</evidence>
<feature type="binding site" evidence="11">
    <location>
        <position position="76"/>
    </location>
    <ligand>
        <name>Mg(2+)</name>
        <dbReference type="ChEBI" id="CHEBI:18420"/>
        <label>1</label>
        <note>catalytic</note>
    </ligand>
</feature>
<dbReference type="PROSITE" id="PS00629">
    <property type="entry name" value="IMP_1"/>
    <property type="match status" value="1"/>
</dbReference>
<reference evidence="12" key="1">
    <citation type="submission" date="2016-05" db="EMBL/GenBank/DDBJ databases">
        <authorList>
            <person name="Cock P.J.A."/>
            <person name="Cock P.J.A."/>
        </authorList>
    </citation>
    <scope>NUCLEOTIDE SEQUENCE</scope>
    <source>
        <strain evidence="12">PWN146_assembly</strain>
    </source>
</reference>
<dbReference type="InterPro" id="IPR000760">
    <property type="entry name" value="Inositol_monophosphatase-like"/>
</dbReference>
<dbReference type="GO" id="GO:0006020">
    <property type="term" value="P:inositol metabolic process"/>
    <property type="evidence" value="ECO:0007669"/>
    <property type="project" value="TreeGrafter"/>
</dbReference>
<dbReference type="FunFam" id="3.30.540.10:FF:000003">
    <property type="entry name" value="Inositol-1-monophosphatase"/>
    <property type="match status" value="1"/>
</dbReference>
<evidence type="ECO:0000256" key="9">
    <source>
        <dbReference type="ARBA" id="ARBA00023884"/>
    </source>
</evidence>
<dbReference type="GO" id="GO:0007165">
    <property type="term" value="P:signal transduction"/>
    <property type="evidence" value="ECO:0007669"/>
    <property type="project" value="TreeGrafter"/>
</dbReference>
<dbReference type="PANTHER" id="PTHR20854:SF4">
    <property type="entry name" value="INOSITOL-1-MONOPHOSPHATASE-RELATED"/>
    <property type="match status" value="1"/>
</dbReference>
<dbReference type="Gene3D" id="3.30.540.10">
    <property type="entry name" value="Fructose-1,6-Bisphosphatase, subunit A, domain 1"/>
    <property type="match status" value="1"/>
</dbReference>
<keyword evidence="8 11" id="KW-0460">Magnesium</keyword>
<comment type="cofactor">
    <cofactor evidence="2 11">
        <name>Mg(2+)</name>
        <dbReference type="ChEBI" id="CHEBI:18420"/>
    </cofactor>
</comment>
<dbReference type="EC" id="3.1.3.25" evidence="4"/>
<dbReference type="GO" id="GO:0031564">
    <property type="term" value="P:transcription antitermination"/>
    <property type="evidence" value="ECO:0007669"/>
    <property type="project" value="UniProtKB-KW"/>
</dbReference>
<dbReference type="Pfam" id="PF00459">
    <property type="entry name" value="Inositol_P"/>
    <property type="match status" value="1"/>
</dbReference>
<keyword evidence="7" id="KW-0889">Transcription antitermination</keyword>
<dbReference type="GO" id="GO:0046872">
    <property type="term" value="F:metal ion binding"/>
    <property type="evidence" value="ECO:0007669"/>
    <property type="project" value="UniProtKB-KW"/>
</dbReference>